<feature type="region of interest" description="Disordered" evidence="4">
    <location>
        <begin position="1"/>
        <end position="66"/>
    </location>
</feature>
<evidence type="ECO:0000256" key="3">
    <source>
        <dbReference type="ARBA" id="ARBA00023163"/>
    </source>
</evidence>
<proteinExistence type="predicted"/>
<dbReference type="Proteomes" id="UP000324800">
    <property type="component" value="Unassembled WGS sequence"/>
</dbReference>
<dbReference type="EMBL" id="SNRW01000028">
    <property type="protein sequence ID" value="KAA6404111.1"/>
    <property type="molecule type" value="Genomic_DNA"/>
</dbReference>
<accession>A0A5J4X9W2</accession>
<dbReference type="SMART" id="SM00530">
    <property type="entry name" value="HTH_XRE"/>
    <property type="match status" value="1"/>
</dbReference>
<reference evidence="6 7" key="1">
    <citation type="submission" date="2019-03" db="EMBL/GenBank/DDBJ databases">
        <title>Single cell metagenomics reveals metabolic interactions within the superorganism composed of flagellate Streblomastix strix and complex community of Bacteroidetes bacteria on its surface.</title>
        <authorList>
            <person name="Treitli S.C."/>
            <person name="Kolisko M."/>
            <person name="Husnik F."/>
            <person name="Keeling P."/>
            <person name="Hampl V."/>
        </authorList>
    </citation>
    <scope>NUCLEOTIDE SEQUENCE [LARGE SCALE GENOMIC DNA]</scope>
    <source>
        <strain evidence="6">ST1C</strain>
    </source>
</reference>
<keyword evidence="1" id="KW-0805">Transcription regulation</keyword>
<gene>
    <name evidence="6" type="ORF">EZS28_000365</name>
</gene>
<evidence type="ECO:0000256" key="2">
    <source>
        <dbReference type="ARBA" id="ARBA00023125"/>
    </source>
</evidence>
<evidence type="ECO:0000313" key="7">
    <source>
        <dbReference type="Proteomes" id="UP000324800"/>
    </source>
</evidence>
<dbReference type="SUPFAM" id="SSF47413">
    <property type="entry name" value="lambda repressor-like DNA-binding domains"/>
    <property type="match status" value="1"/>
</dbReference>
<dbReference type="GO" id="GO:0003677">
    <property type="term" value="F:DNA binding"/>
    <property type="evidence" value="ECO:0007669"/>
    <property type="project" value="UniProtKB-KW"/>
</dbReference>
<dbReference type="PROSITE" id="PS50943">
    <property type="entry name" value="HTH_CROC1"/>
    <property type="match status" value="1"/>
</dbReference>
<dbReference type="AlphaFoldDB" id="A0A5J4X9W2"/>
<protein>
    <submittedName>
        <fullName evidence="6">Putative transcriptional coactivator multiprotein bridging factor</fullName>
    </submittedName>
</protein>
<dbReference type="Pfam" id="PF08523">
    <property type="entry name" value="MBF1"/>
    <property type="match status" value="1"/>
</dbReference>
<dbReference type="InterPro" id="IPR010982">
    <property type="entry name" value="Lambda_DNA-bd_dom_sf"/>
</dbReference>
<dbReference type="PANTHER" id="PTHR10245:SF15">
    <property type="entry name" value="ENDOTHELIAL DIFFERENTIATION-RELATED FACTOR 1"/>
    <property type="match status" value="1"/>
</dbReference>
<feature type="domain" description="HTH cro/C1-type" evidence="5">
    <location>
        <begin position="78"/>
        <end position="132"/>
    </location>
</feature>
<dbReference type="InterPro" id="IPR013729">
    <property type="entry name" value="MBF1_N"/>
</dbReference>
<name>A0A5J4X9W2_9EUKA</name>
<keyword evidence="2" id="KW-0238">DNA-binding</keyword>
<sequence>MQYPHDTEPIVIRKSNPKPKAVKNDAQLAQAMQSGLEVESKKKGKQVETAVSKKQLEDDTGDAPMKIPTITREQGLAIQRARCDQKLTQAQLAQRINEPVKIINEYETGSGVPSNKVLSKLERTLGIKLRGL</sequence>
<keyword evidence="3" id="KW-0804">Transcription</keyword>
<evidence type="ECO:0000256" key="1">
    <source>
        <dbReference type="ARBA" id="ARBA00023015"/>
    </source>
</evidence>
<dbReference type="Gene3D" id="1.10.260.40">
    <property type="entry name" value="lambda repressor-like DNA-binding domains"/>
    <property type="match status" value="1"/>
</dbReference>
<dbReference type="PANTHER" id="PTHR10245">
    <property type="entry name" value="ENDOTHELIAL DIFFERENTIATION-RELATED FACTOR 1 MULTIPROTEIN BRIDGING FACTOR 1"/>
    <property type="match status" value="1"/>
</dbReference>
<evidence type="ECO:0000259" key="5">
    <source>
        <dbReference type="PROSITE" id="PS50943"/>
    </source>
</evidence>
<dbReference type="InterPro" id="IPR001387">
    <property type="entry name" value="Cro/C1-type_HTH"/>
</dbReference>
<dbReference type="GO" id="GO:0005634">
    <property type="term" value="C:nucleus"/>
    <property type="evidence" value="ECO:0007669"/>
    <property type="project" value="TreeGrafter"/>
</dbReference>
<dbReference type="CDD" id="cd00093">
    <property type="entry name" value="HTH_XRE"/>
    <property type="match status" value="1"/>
</dbReference>
<organism evidence="6 7">
    <name type="scientific">Streblomastix strix</name>
    <dbReference type="NCBI Taxonomy" id="222440"/>
    <lineage>
        <taxon>Eukaryota</taxon>
        <taxon>Metamonada</taxon>
        <taxon>Preaxostyla</taxon>
        <taxon>Oxymonadida</taxon>
        <taxon>Streblomastigidae</taxon>
        <taxon>Streblomastix</taxon>
    </lineage>
</organism>
<dbReference type="Pfam" id="PF01381">
    <property type="entry name" value="HTH_3"/>
    <property type="match status" value="1"/>
</dbReference>
<comment type="caution">
    <text evidence="6">The sequence shown here is derived from an EMBL/GenBank/DDBJ whole genome shotgun (WGS) entry which is preliminary data.</text>
</comment>
<evidence type="ECO:0000313" key="6">
    <source>
        <dbReference type="EMBL" id="KAA6404111.1"/>
    </source>
</evidence>
<evidence type="ECO:0000256" key="4">
    <source>
        <dbReference type="SAM" id="MobiDB-lite"/>
    </source>
</evidence>
<dbReference type="OrthoDB" id="10253401at2759"/>